<evidence type="ECO:0000313" key="1">
    <source>
        <dbReference type="EMBL" id="MFD1671834.1"/>
    </source>
</evidence>
<organism evidence="1 2">
    <name type="scientific">Agrilactobacillus yilanensis</name>
    <dbReference type="NCBI Taxonomy" id="2485997"/>
    <lineage>
        <taxon>Bacteria</taxon>
        <taxon>Bacillati</taxon>
        <taxon>Bacillota</taxon>
        <taxon>Bacilli</taxon>
        <taxon>Lactobacillales</taxon>
        <taxon>Lactobacillaceae</taxon>
        <taxon>Agrilactobacillus</taxon>
    </lineage>
</organism>
<proteinExistence type="predicted"/>
<name>A0ABW4J630_9LACO</name>
<sequence>MQQQSTLAKAFETRLKAIEADPNLTVLKTMDQPQSDIHGQVTQYIVYTNFKASLKKQQTASIFVYTPLENIDHYRNNKVDYQSQLLFEYDPWDKKIHISVLETLGAASRLAFFDYQNHGLAQLAVQALIKIAKKNEITSINGMLSSFDGDDWDRVNHLFDKFSFETLAADKDRGLAIYRLNL</sequence>
<evidence type="ECO:0000313" key="2">
    <source>
        <dbReference type="Proteomes" id="UP001597267"/>
    </source>
</evidence>
<reference evidence="2" key="1">
    <citation type="journal article" date="2019" name="Int. J. Syst. Evol. Microbiol.">
        <title>The Global Catalogue of Microorganisms (GCM) 10K type strain sequencing project: providing services to taxonomists for standard genome sequencing and annotation.</title>
        <authorList>
            <consortium name="The Broad Institute Genomics Platform"/>
            <consortium name="The Broad Institute Genome Sequencing Center for Infectious Disease"/>
            <person name="Wu L."/>
            <person name="Ma J."/>
        </authorList>
    </citation>
    <scope>NUCLEOTIDE SEQUENCE [LARGE SCALE GENOMIC DNA]</scope>
    <source>
        <strain evidence="2">CCM 8896</strain>
    </source>
</reference>
<comment type="caution">
    <text evidence="1">The sequence shown here is derived from an EMBL/GenBank/DDBJ whole genome shotgun (WGS) entry which is preliminary data.</text>
</comment>
<dbReference type="EMBL" id="JBHTOP010000022">
    <property type="protein sequence ID" value="MFD1671834.1"/>
    <property type="molecule type" value="Genomic_DNA"/>
</dbReference>
<accession>A0ABW4J630</accession>
<dbReference type="Proteomes" id="UP001597267">
    <property type="component" value="Unassembled WGS sequence"/>
</dbReference>
<keyword evidence="2" id="KW-1185">Reference proteome</keyword>
<dbReference type="RefSeq" id="WP_125714497.1">
    <property type="nucleotide sequence ID" value="NZ_JBHTOP010000022.1"/>
</dbReference>
<gene>
    <name evidence="1" type="ORF">ACFQ5M_07000</name>
</gene>
<protein>
    <recommendedName>
        <fullName evidence="3">N-acetyltransferase domain-containing protein</fullName>
    </recommendedName>
</protein>
<evidence type="ECO:0008006" key="3">
    <source>
        <dbReference type="Google" id="ProtNLM"/>
    </source>
</evidence>